<dbReference type="PROSITE" id="PS51873">
    <property type="entry name" value="TRIAD"/>
    <property type="match status" value="1"/>
</dbReference>
<evidence type="ECO:0000256" key="9">
    <source>
        <dbReference type="PROSITE-ProRule" id="PRU00175"/>
    </source>
</evidence>
<dbReference type="PANTHER" id="PTHR11685">
    <property type="entry name" value="RBR FAMILY RING FINGER AND IBR DOMAIN-CONTAINING"/>
    <property type="match status" value="1"/>
</dbReference>
<dbReference type="InterPro" id="IPR013083">
    <property type="entry name" value="Znf_RING/FYVE/PHD"/>
</dbReference>
<dbReference type="InterPro" id="IPR031127">
    <property type="entry name" value="E3_UB_ligase_RBR"/>
</dbReference>
<evidence type="ECO:0000256" key="4">
    <source>
        <dbReference type="ARBA" id="ARBA00022723"/>
    </source>
</evidence>
<proteinExistence type="predicted"/>
<keyword evidence="6 9" id="KW-0863">Zinc-finger</keyword>
<keyword evidence="3" id="KW-0808">Transferase</keyword>
<gene>
    <name evidence="12" type="ORF">HPULCUR_002506</name>
</gene>
<sequence>MCSLYFENKRTKNLNEKCNASLGSLIFGNLFKEKIFEKEILASIKNILAPVNYNECVICMDDMPLGTRASRNTGSCYHKACIECIRSYFMNTLKNDRYISSYDYIQCPTENCKQTFTTSKFLPSILSKKEAEEWWGAALSRTLIENKVRCPDRNCKAIFDANIKDIKQCTFAECYQCHRGFCMACQEKWHPGVIKIVSDEEQTKKTLAYAQKHNWSRCPRCRQFVERVSGCSAIACRCGAIL</sequence>
<dbReference type="CDD" id="cd20335">
    <property type="entry name" value="BRcat_RBR"/>
    <property type="match status" value="1"/>
</dbReference>
<evidence type="ECO:0000313" key="13">
    <source>
        <dbReference type="Proteomes" id="UP001476247"/>
    </source>
</evidence>
<evidence type="ECO:0000256" key="1">
    <source>
        <dbReference type="ARBA" id="ARBA00001798"/>
    </source>
</evidence>
<dbReference type="SUPFAM" id="SSF57850">
    <property type="entry name" value="RING/U-box"/>
    <property type="match status" value="3"/>
</dbReference>
<dbReference type="Pfam" id="PF01485">
    <property type="entry name" value="IBR"/>
    <property type="match status" value="1"/>
</dbReference>
<feature type="domain" description="RING-type" evidence="11">
    <location>
        <begin position="52"/>
        <end position="242"/>
    </location>
</feature>
<evidence type="ECO:0000313" key="12">
    <source>
        <dbReference type="EMBL" id="GAA5797127.1"/>
    </source>
</evidence>
<reference evidence="12 13" key="1">
    <citation type="submission" date="2024-04" db="EMBL/GenBank/DDBJ databases">
        <title>genome sequences of Mucor flavus KT1a and Helicostylum pulchrum KT1b strains isolation_sourced from the surface of a dry-aged beef.</title>
        <authorList>
            <person name="Toyotome T."/>
            <person name="Hosono M."/>
            <person name="Torimaru M."/>
            <person name="Fukuda K."/>
            <person name="Mikami N."/>
        </authorList>
    </citation>
    <scope>NUCLEOTIDE SEQUENCE [LARGE SCALE GENOMIC DNA]</scope>
    <source>
        <strain evidence="12 13">KT1b</strain>
    </source>
</reference>
<evidence type="ECO:0000256" key="2">
    <source>
        <dbReference type="ARBA" id="ARBA00012251"/>
    </source>
</evidence>
<name>A0ABP9XQT1_9FUNG</name>
<dbReference type="InterPro" id="IPR001841">
    <property type="entry name" value="Znf_RING"/>
</dbReference>
<dbReference type="InterPro" id="IPR002867">
    <property type="entry name" value="IBR_dom"/>
</dbReference>
<dbReference type="Gene3D" id="1.20.120.1750">
    <property type="match status" value="1"/>
</dbReference>
<dbReference type="PROSITE" id="PS50089">
    <property type="entry name" value="ZF_RING_2"/>
    <property type="match status" value="1"/>
</dbReference>
<protein>
    <recommendedName>
        <fullName evidence="2">RBR-type E3 ubiquitin transferase</fullName>
        <ecNumber evidence="2">2.3.2.31</ecNumber>
    </recommendedName>
</protein>
<comment type="caution">
    <text evidence="12">The sequence shown here is derived from an EMBL/GenBank/DDBJ whole genome shotgun (WGS) entry which is preliminary data.</text>
</comment>
<evidence type="ECO:0000256" key="6">
    <source>
        <dbReference type="ARBA" id="ARBA00022771"/>
    </source>
</evidence>
<dbReference type="EMBL" id="BAABUJ010000007">
    <property type="protein sequence ID" value="GAA5797127.1"/>
    <property type="molecule type" value="Genomic_DNA"/>
</dbReference>
<dbReference type="InterPro" id="IPR044066">
    <property type="entry name" value="TRIAD_supradom"/>
</dbReference>
<feature type="domain" description="RING-type" evidence="10">
    <location>
        <begin position="56"/>
        <end position="111"/>
    </location>
</feature>
<comment type="catalytic activity">
    <reaction evidence="1">
        <text>[E2 ubiquitin-conjugating enzyme]-S-ubiquitinyl-L-cysteine + [acceptor protein]-L-lysine = [E2 ubiquitin-conjugating enzyme]-L-cysteine + [acceptor protein]-N(6)-ubiquitinyl-L-lysine.</text>
        <dbReference type="EC" id="2.3.2.31"/>
    </reaction>
</comment>
<evidence type="ECO:0000256" key="7">
    <source>
        <dbReference type="ARBA" id="ARBA00022786"/>
    </source>
</evidence>
<dbReference type="EC" id="2.3.2.31" evidence="2"/>
<keyword evidence="5" id="KW-0677">Repeat</keyword>
<keyword evidence="13" id="KW-1185">Reference proteome</keyword>
<evidence type="ECO:0000256" key="5">
    <source>
        <dbReference type="ARBA" id="ARBA00022737"/>
    </source>
</evidence>
<keyword evidence="4" id="KW-0479">Metal-binding</keyword>
<evidence type="ECO:0000259" key="11">
    <source>
        <dbReference type="PROSITE" id="PS51873"/>
    </source>
</evidence>
<evidence type="ECO:0000256" key="8">
    <source>
        <dbReference type="ARBA" id="ARBA00022833"/>
    </source>
</evidence>
<dbReference type="Proteomes" id="UP001476247">
    <property type="component" value="Unassembled WGS sequence"/>
</dbReference>
<dbReference type="Gene3D" id="3.30.40.10">
    <property type="entry name" value="Zinc/RING finger domain, C3HC4 (zinc finger)"/>
    <property type="match status" value="1"/>
</dbReference>
<organism evidence="12 13">
    <name type="scientific">Helicostylum pulchrum</name>
    <dbReference type="NCBI Taxonomy" id="562976"/>
    <lineage>
        <taxon>Eukaryota</taxon>
        <taxon>Fungi</taxon>
        <taxon>Fungi incertae sedis</taxon>
        <taxon>Mucoromycota</taxon>
        <taxon>Mucoromycotina</taxon>
        <taxon>Mucoromycetes</taxon>
        <taxon>Mucorales</taxon>
        <taxon>Mucorineae</taxon>
        <taxon>Mucoraceae</taxon>
        <taxon>Helicostylum</taxon>
    </lineage>
</organism>
<evidence type="ECO:0000256" key="3">
    <source>
        <dbReference type="ARBA" id="ARBA00022679"/>
    </source>
</evidence>
<evidence type="ECO:0000259" key="10">
    <source>
        <dbReference type="PROSITE" id="PS50089"/>
    </source>
</evidence>
<keyword evidence="7" id="KW-0833">Ubl conjugation pathway</keyword>
<accession>A0ABP9XQT1</accession>
<keyword evidence="8" id="KW-0862">Zinc</keyword>